<protein>
    <submittedName>
        <fullName evidence="1">Ser/Thr protein kinase RdoA (MazF antagonist)</fullName>
    </submittedName>
</protein>
<keyword evidence="1" id="KW-0808">Transferase</keyword>
<dbReference type="SUPFAM" id="SSF56112">
    <property type="entry name" value="Protein kinase-like (PK-like)"/>
    <property type="match status" value="1"/>
</dbReference>
<dbReference type="GO" id="GO:0016301">
    <property type="term" value="F:kinase activity"/>
    <property type="evidence" value="ECO:0007669"/>
    <property type="project" value="UniProtKB-KW"/>
</dbReference>
<dbReference type="Proteomes" id="UP000525389">
    <property type="component" value="Unassembled WGS sequence"/>
</dbReference>
<organism evidence="1 2">
    <name type="scientific">Deinococcus budaensis</name>
    <dbReference type="NCBI Taxonomy" id="1665626"/>
    <lineage>
        <taxon>Bacteria</taxon>
        <taxon>Thermotogati</taxon>
        <taxon>Deinococcota</taxon>
        <taxon>Deinococci</taxon>
        <taxon>Deinococcales</taxon>
        <taxon>Deinococcaceae</taxon>
        <taxon>Deinococcus</taxon>
    </lineage>
</organism>
<evidence type="ECO:0000313" key="2">
    <source>
        <dbReference type="Proteomes" id="UP000525389"/>
    </source>
</evidence>
<keyword evidence="2" id="KW-1185">Reference proteome</keyword>
<dbReference type="AlphaFoldDB" id="A0A7W8GEI7"/>
<proteinExistence type="predicted"/>
<accession>A0A7W8GEI7</accession>
<dbReference type="EMBL" id="JACHFN010000003">
    <property type="protein sequence ID" value="MBB5233858.1"/>
    <property type="molecule type" value="Genomic_DNA"/>
</dbReference>
<dbReference type="InterPro" id="IPR011009">
    <property type="entry name" value="Kinase-like_dom_sf"/>
</dbReference>
<dbReference type="Gene3D" id="3.90.1200.10">
    <property type="match status" value="1"/>
</dbReference>
<keyword evidence="1" id="KW-0418">Kinase</keyword>
<evidence type="ECO:0000313" key="1">
    <source>
        <dbReference type="EMBL" id="MBB5233858.1"/>
    </source>
</evidence>
<name>A0A7W8GEI7_9DEIO</name>
<sequence length="109" mass="12168">MRLFDFDCGGPGWRAYDLAVYGWSLFSNSGTSPEVSGQAWQSFLTAYQTVRSLGAADLQALPLFVTARAVWFMGLTAGRAHEYGTEVPDLGFFQYGLKFIRDWEARPEA</sequence>
<gene>
    <name evidence="1" type="ORF">HNQ09_001288</name>
</gene>
<reference evidence="1 2" key="1">
    <citation type="submission" date="2020-08" db="EMBL/GenBank/DDBJ databases">
        <title>Genomic Encyclopedia of Type Strains, Phase IV (KMG-IV): sequencing the most valuable type-strain genomes for metagenomic binning, comparative biology and taxonomic classification.</title>
        <authorList>
            <person name="Goeker M."/>
        </authorList>
    </citation>
    <scope>NUCLEOTIDE SEQUENCE [LARGE SCALE GENOMIC DNA]</scope>
    <source>
        <strain evidence="1 2">DSM 101791</strain>
    </source>
</reference>
<comment type="caution">
    <text evidence="1">The sequence shown here is derived from an EMBL/GenBank/DDBJ whole genome shotgun (WGS) entry which is preliminary data.</text>
</comment>